<keyword evidence="2" id="KW-0472">Membrane</keyword>
<dbReference type="STRING" id="3914.A0A0L9V8Y7"/>
<feature type="transmembrane region" description="Helical" evidence="2">
    <location>
        <begin position="258"/>
        <end position="281"/>
    </location>
</feature>
<dbReference type="Gene3D" id="1.25.40.20">
    <property type="entry name" value="Ankyrin repeat-containing domain"/>
    <property type="match status" value="1"/>
</dbReference>
<dbReference type="AlphaFoldDB" id="A0A0L9V8Y7"/>
<dbReference type="InterPro" id="IPR036770">
    <property type="entry name" value="Ankyrin_rpt-contain_sf"/>
</dbReference>
<gene>
    <name evidence="4" type="ORF">LR48_Vigan09g010200</name>
</gene>
<feature type="domain" description="PGG" evidence="3">
    <location>
        <begin position="211"/>
        <end position="321"/>
    </location>
</feature>
<protein>
    <recommendedName>
        <fullName evidence="3">PGG domain-containing protein</fullName>
    </recommendedName>
</protein>
<feature type="transmembrane region" description="Helical" evidence="2">
    <location>
        <begin position="220"/>
        <end position="238"/>
    </location>
</feature>
<keyword evidence="2" id="KW-1133">Transmembrane helix</keyword>
<dbReference type="Proteomes" id="UP000053144">
    <property type="component" value="Chromosome 9"/>
</dbReference>
<dbReference type="GO" id="GO:0005886">
    <property type="term" value="C:plasma membrane"/>
    <property type="evidence" value="ECO:0007669"/>
    <property type="project" value="UniProtKB-SubCell"/>
</dbReference>
<sequence length="381" mass="42693">MHLHKPNEKTNLSSSSSSTPTYYTTSPPYFLSPPLAPITTPPLTILPHLLLPGSVNPTQWGLRLETKEERLSAFLTAARNGITEIVSELRTKISSVVYETSPKSENVLLVAVKNKQVNVVEMLRNILKKETFDSLILERDNRENTVLHLAAGTSSNQRAGTTMQMIWDIKWYQYISGLVPKEFIYRRNKDDKTAWEIYELEHIQKVKDCSEALKDLSNSGSVVAALIAGISFATSTTVPGSTDNGKPILGGKPEFDVFSIASLIGLGFSITALVMFLAILTSPKQVQHFHLSLPLKLIFGLGSLFASVASMLVSFWAAHFFVLNEKYNMILLPVYVATWFPITIYALMQFPFYVELVRAIFKKVPRPYRNPHSFVHPTHFS</sequence>
<evidence type="ECO:0000259" key="3">
    <source>
        <dbReference type="Pfam" id="PF13962"/>
    </source>
</evidence>
<dbReference type="Pfam" id="PF13962">
    <property type="entry name" value="PGG"/>
    <property type="match status" value="1"/>
</dbReference>
<dbReference type="InterPro" id="IPR026961">
    <property type="entry name" value="PGG_dom"/>
</dbReference>
<evidence type="ECO:0000313" key="4">
    <source>
        <dbReference type="EMBL" id="KOM51443.1"/>
    </source>
</evidence>
<accession>A0A0L9V8Y7</accession>
<proteinExistence type="predicted"/>
<dbReference type="Gramene" id="KOM51443">
    <property type="protein sequence ID" value="KOM51443"/>
    <property type="gene ID" value="LR48_Vigan09g010200"/>
</dbReference>
<dbReference type="SUPFAM" id="SSF48403">
    <property type="entry name" value="Ankyrin repeat"/>
    <property type="match status" value="1"/>
</dbReference>
<feature type="transmembrane region" description="Helical" evidence="2">
    <location>
        <begin position="330"/>
        <end position="354"/>
    </location>
</feature>
<feature type="transmembrane region" description="Helical" evidence="2">
    <location>
        <begin position="293"/>
        <end position="318"/>
    </location>
</feature>
<organism evidence="4 5">
    <name type="scientific">Phaseolus angularis</name>
    <name type="common">Azuki bean</name>
    <name type="synonym">Vigna angularis</name>
    <dbReference type="NCBI Taxonomy" id="3914"/>
    <lineage>
        <taxon>Eukaryota</taxon>
        <taxon>Viridiplantae</taxon>
        <taxon>Streptophyta</taxon>
        <taxon>Embryophyta</taxon>
        <taxon>Tracheophyta</taxon>
        <taxon>Spermatophyta</taxon>
        <taxon>Magnoliopsida</taxon>
        <taxon>eudicotyledons</taxon>
        <taxon>Gunneridae</taxon>
        <taxon>Pentapetalae</taxon>
        <taxon>rosids</taxon>
        <taxon>fabids</taxon>
        <taxon>Fabales</taxon>
        <taxon>Fabaceae</taxon>
        <taxon>Papilionoideae</taxon>
        <taxon>50 kb inversion clade</taxon>
        <taxon>NPAAA clade</taxon>
        <taxon>indigoferoid/millettioid clade</taxon>
        <taxon>Phaseoleae</taxon>
        <taxon>Vigna</taxon>
    </lineage>
</organism>
<evidence type="ECO:0000256" key="2">
    <source>
        <dbReference type="SAM" id="Phobius"/>
    </source>
</evidence>
<keyword evidence="2" id="KW-0812">Transmembrane</keyword>
<name>A0A0L9V8Y7_PHAAN</name>
<dbReference type="OMA" id="LMQFPFY"/>
<dbReference type="PANTHER" id="PTHR24177">
    <property type="entry name" value="CASKIN"/>
    <property type="match status" value="1"/>
</dbReference>
<dbReference type="PANTHER" id="PTHR24177:SF187">
    <property type="entry name" value="ANKYRIN REPEAT PROTEIN"/>
    <property type="match status" value="1"/>
</dbReference>
<evidence type="ECO:0000256" key="1">
    <source>
        <dbReference type="ARBA" id="ARBA00004202"/>
    </source>
</evidence>
<comment type="subcellular location">
    <subcellularLocation>
        <location evidence="1">Cell membrane</location>
        <topology evidence="1">Peripheral membrane protein</topology>
    </subcellularLocation>
</comment>
<evidence type="ECO:0000313" key="5">
    <source>
        <dbReference type="Proteomes" id="UP000053144"/>
    </source>
</evidence>
<dbReference type="EMBL" id="CM003379">
    <property type="protein sequence ID" value="KOM51443.1"/>
    <property type="molecule type" value="Genomic_DNA"/>
</dbReference>
<reference evidence="5" key="1">
    <citation type="journal article" date="2015" name="Proc. Natl. Acad. Sci. U.S.A.">
        <title>Genome sequencing of adzuki bean (Vigna angularis) provides insight into high starch and low fat accumulation and domestication.</title>
        <authorList>
            <person name="Yang K."/>
            <person name="Tian Z."/>
            <person name="Chen C."/>
            <person name="Luo L."/>
            <person name="Zhao B."/>
            <person name="Wang Z."/>
            <person name="Yu L."/>
            <person name="Li Y."/>
            <person name="Sun Y."/>
            <person name="Li W."/>
            <person name="Chen Y."/>
            <person name="Li Y."/>
            <person name="Zhang Y."/>
            <person name="Ai D."/>
            <person name="Zhao J."/>
            <person name="Shang C."/>
            <person name="Ma Y."/>
            <person name="Wu B."/>
            <person name="Wang M."/>
            <person name="Gao L."/>
            <person name="Sun D."/>
            <person name="Zhang P."/>
            <person name="Guo F."/>
            <person name="Wang W."/>
            <person name="Li Y."/>
            <person name="Wang J."/>
            <person name="Varshney R.K."/>
            <person name="Wang J."/>
            <person name="Ling H.Q."/>
            <person name="Wan P."/>
        </authorList>
    </citation>
    <scope>NUCLEOTIDE SEQUENCE</scope>
    <source>
        <strain evidence="5">cv. Jingnong 6</strain>
    </source>
</reference>